<dbReference type="Proteomes" id="UP000195447">
    <property type="component" value="Unassembled WGS sequence"/>
</dbReference>
<dbReference type="PANTHER" id="PTHR43619">
    <property type="entry name" value="S-ADENOSYL-L-METHIONINE-DEPENDENT METHYLTRANSFERASE YKTD-RELATED"/>
    <property type="match status" value="1"/>
</dbReference>
<dbReference type="SUPFAM" id="SSF53335">
    <property type="entry name" value="S-adenosyl-L-methionine-dependent methyltransferases"/>
    <property type="match status" value="1"/>
</dbReference>
<proteinExistence type="predicted"/>
<protein>
    <submittedName>
        <fullName evidence="3">Polyketide biosynthesis methyltransferase</fullName>
    </submittedName>
</protein>
<comment type="caution">
    <text evidence="3">The sequence shown here is derived from an EMBL/GenBank/DDBJ whole genome shotgun (WGS) entry which is preliminary data.</text>
</comment>
<keyword evidence="2 3" id="KW-0808">Transferase</keyword>
<dbReference type="Pfam" id="PF04072">
    <property type="entry name" value="LCM"/>
    <property type="match status" value="1"/>
</dbReference>
<dbReference type="AlphaFoldDB" id="A0A1Y4LXF1"/>
<dbReference type="RefSeq" id="WP_087158435.1">
    <property type="nucleotide sequence ID" value="NZ_NFKM01000005.1"/>
</dbReference>
<evidence type="ECO:0000313" key="4">
    <source>
        <dbReference type="Proteomes" id="UP000195447"/>
    </source>
</evidence>
<evidence type="ECO:0000256" key="2">
    <source>
        <dbReference type="ARBA" id="ARBA00022679"/>
    </source>
</evidence>
<dbReference type="Gene3D" id="3.40.50.150">
    <property type="entry name" value="Vaccinia Virus protein VP39"/>
    <property type="match status" value="1"/>
</dbReference>
<dbReference type="GO" id="GO:0032259">
    <property type="term" value="P:methylation"/>
    <property type="evidence" value="ECO:0007669"/>
    <property type="project" value="UniProtKB-KW"/>
</dbReference>
<dbReference type="PIRSF" id="PIRSF028177">
    <property type="entry name" value="Polyketide_synth_Omtfrase_TcmP"/>
    <property type="match status" value="1"/>
</dbReference>
<sequence>MSKFGIVEDTMFIPMVGRIYATEKFPGILYDKKALSLKEKLPSALLETGNQSQYTLLASASRSANMDRHIQNFLKRKPDGVVIQLGCGLETTYDRNENGQTQWYAVDLPNIIEYRRSLLPEPEKETYLSGDAFSDGWLRQIRRNMPDTPLLVTAGGLFHYFQEEKVLGLLQMLKGFGNIELVFDTVNKSGMKMLQKKYMKQMGHENARMFFYVNSAEDLVITLGRGVKVLADEPYYKFIKRDGLKIITKISMDVSDRFGMLKMLHLEWR</sequence>
<keyword evidence="1 3" id="KW-0489">Methyltransferase</keyword>
<evidence type="ECO:0000256" key="1">
    <source>
        <dbReference type="ARBA" id="ARBA00022603"/>
    </source>
</evidence>
<dbReference type="InterPro" id="IPR029063">
    <property type="entry name" value="SAM-dependent_MTases_sf"/>
</dbReference>
<reference evidence="4" key="1">
    <citation type="submission" date="2017-04" db="EMBL/GenBank/DDBJ databases">
        <title>Function of individual gut microbiota members based on whole genome sequencing of pure cultures obtained from chicken caecum.</title>
        <authorList>
            <person name="Medvecky M."/>
            <person name="Cejkova D."/>
            <person name="Polansky O."/>
            <person name="Karasova D."/>
            <person name="Kubasova T."/>
            <person name="Cizek A."/>
            <person name="Rychlik I."/>
        </authorList>
    </citation>
    <scope>NUCLEOTIDE SEQUENCE [LARGE SCALE GENOMIC DNA]</scope>
    <source>
        <strain evidence="4">An178</strain>
    </source>
</reference>
<evidence type="ECO:0000313" key="3">
    <source>
        <dbReference type="EMBL" id="OUP61268.1"/>
    </source>
</evidence>
<dbReference type="GO" id="GO:0008168">
    <property type="term" value="F:methyltransferase activity"/>
    <property type="evidence" value="ECO:0007669"/>
    <property type="project" value="UniProtKB-KW"/>
</dbReference>
<name>A0A1Y4LXF1_9FIRM</name>
<accession>A0A1Y4LXF1</accession>
<keyword evidence="4" id="KW-1185">Reference proteome</keyword>
<dbReference type="InterPro" id="IPR007213">
    <property type="entry name" value="Ppm1/Ppm2/Tcmp"/>
</dbReference>
<dbReference type="InterPro" id="IPR016874">
    <property type="entry name" value="TcmP-like"/>
</dbReference>
<dbReference type="EMBL" id="NFKM01000005">
    <property type="protein sequence ID" value="OUP61268.1"/>
    <property type="molecule type" value="Genomic_DNA"/>
</dbReference>
<organism evidence="3 4">
    <name type="scientific">Faecalitalea cylindroides</name>
    <dbReference type="NCBI Taxonomy" id="39483"/>
    <lineage>
        <taxon>Bacteria</taxon>
        <taxon>Bacillati</taxon>
        <taxon>Bacillota</taxon>
        <taxon>Erysipelotrichia</taxon>
        <taxon>Erysipelotrichales</taxon>
        <taxon>Erysipelotrichaceae</taxon>
        <taxon>Faecalitalea</taxon>
    </lineage>
</organism>
<dbReference type="PANTHER" id="PTHR43619:SF2">
    <property type="entry name" value="S-ADENOSYL-L-METHIONINE-DEPENDENT METHYLTRANSFERASES SUPERFAMILY PROTEIN"/>
    <property type="match status" value="1"/>
</dbReference>
<gene>
    <name evidence="3" type="ORF">B5F14_04060</name>
</gene>